<dbReference type="EMBL" id="JABBWK010000033">
    <property type="protein sequence ID" value="KAG1899337.1"/>
    <property type="molecule type" value="Genomic_DNA"/>
</dbReference>
<dbReference type="InterPro" id="IPR013785">
    <property type="entry name" value="Aldolase_TIM"/>
</dbReference>
<reference evidence="1" key="1">
    <citation type="journal article" date="2020" name="New Phytol.">
        <title>Comparative genomics reveals dynamic genome evolution in host specialist ectomycorrhizal fungi.</title>
        <authorList>
            <person name="Lofgren L.A."/>
            <person name="Nguyen N.H."/>
            <person name="Vilgalys R."/>
            <person name="Ruytinx J."/>
            <person name="Liao H.L."/>
            <person name="Branco S."/>
            <person name="Kuo A."/>
            <person name="LaButti K."/>
            <person name="Lipzen A."/>
            <person name="Andreopoulos W."/>
            <person name="Pangilinan J."/>
            <person name="Riley R."/>
            <person name="Hundley H."/>
            <person name="Na H."/>
            <person name="Barry K."/>
            <person name="Grigoriev I.V."/>
            <person name="Stajich J.E."/>
            <person name="Kennedy P.G."/>
        </authorList>
    </citation>
    <scope>NUCLEOTIDE SEQUENCE</scope>
    <source>
        <strain evidence="1">FC203</strain>
    </source>
</reference>
<comment type="caution">
    <text evidence="1">The sequence shown here is derived from an EMBL/GenBank/DDBJ whole genome shotgun (WGS) entry which is preliminary data.</text>
</comment>
<dbReference type="GeneID" id="64661514"/>
<gene>
    <name evidence="1" type="ORF">F5891DRAFT_1189773</name>
</gene>
<dbReference type="RefSeq" id="XP_041224913.1">
    <property type="nucleotide sequence ID" value="XM_041367216.1"/>
</dbReference>
<dbReference type="AlphaFoldDB" id="A0AAD4HK07"/>
<organism evidence="1 2">
    <name type="scientific">Suillus fuscotomentosus</name>
    <dbReference type="NCBI Taxonomy" id="1912939"/>
    <lineage>
        <taxon>Eukaryota</taxon>
        <taxon>Fungi</taxon>
        <taxon>Dikarya</taxon>
        <taxon>Basidiomycota</taxon>
        <taxon>Agaricomycotina</taxon>
        <taxon>Agaricomycetes</taxon>
        <taxon>Agaricomycetidae</taxon>
        <taxon>Boletales</taxon>
        <taxon>Suillineae</taxon>
        <taxon>Suillaceae</taxon>
        <taxon>Suillus</taxon>
    </lineage>
</organism>
<accession>A0AAD4HK07</accession>
<sequence>MSPWGILNGMGMADPKPQFSYVVEKLCKYKLAYIHVMEPMPAEVTIEQE</sequence>
<evidence type="ECO:0000313" key="1">
    <source>
        <dbReference type="EMBL" id="KAG1899337.1"/>
    </source>
</evidence>
<proteinExistence type="predicted"/>
<evidence type="ECO:0000313" key="2">
    <source>
        <dbReference type="Proteomes" id="UP001195769"/>
    </source>
</evidence>
<dbReference type="Proteomes" id="UP001195769">
    <property type="component" value="Unassembled WGS sequence"/>
</dbReference>
<dbReference type="Gene3D" id="3.20.20.70">
    <property type="entry name" value="Aldolase class I"/>
    <property type="match status" value="1"/>
</dbReference>
<name>A0AAD4HK07_9AGAM</name>
<protein>
    <submittedName>
        <fullName evidence="1">Uncharacterized protein</fullName>
    </submittedName>
</protein>
<keyword evidence="2" id="KW-1185">Reference proteome</keyword>